<keyword evidence="2" id="KW-1185">Reference proteome</keyword>
<dbReference type="EMBL" id="JACRTL010000012">
    <property type="protein sequence ID" value="MBC8612087.1"/>
    <property type="molecule type" value="Genomic_DNA"/>
</dbReference>
<evidence type="ECO:0000313" key="1">
    <source>
        <dbReference type="EMBL" id="MBC8612087.1"/>
    </source>
</evidence>
<dbReference type="Proteomes" id="UP000632659">
    <property type="component" value="Unassembled WGS sequence"/>
</dbReference>
<dbReference type="AlphaFoldDB" id="A0A8J6U1A8"/>
<evidence type="ECO:0000313" key="2">
    <source>
        <dbReference type="Proteomes" id="UP000632659"/>
    </source>
</evidence>
<accession>A0A8J6U1A8</accession>
<gene>
    <name evidence="1" type="ORF">H8702_13395</name>
</gene>
<protein>
    <submittedName>
        <fullName evidence="1">Uncharacterized protein</fullName>
    </submittedName>
</protein>
<organism evidence="1 2">
    <name type="scientific">Massiliimalia timonensis</name>
    <dbReference type="NCBI Taxonomy" id="1987501"/>
    <lineage>
        <taxon>Bacteria</taxon>
        <taxon>Bacillati</taxon>
        <taxon>Bacillota</taxon>
        <taxon>Clostridia</taxon>
        <taxon>Eubacteriales</taxon>
        <taxon>Oscillospiraceae</taxon>
        <taxon>Massiliimalia</taxon>
    </lineage>
</organism>
<dbReference type="RefSeq" id="WP_187536909.1">
    <property type="nucleotide sequence ID" value="NZ_JACRTL010000012.1"/>
</dbReference>
<comment type="caution">
    <text evidence="1">The sequence shown here is derived from an EMBL/GenBank/DDBJ whole genome shotgun (WGS) entry which is preliminary data.</text>
</comment>
<proteinExistence type="predicted"/>
<sequence>MNVEYIQHKECDGCGYRETEIVEETFYADEIPYIVNTSLRCKNYFICQRIIEKCKADFLGKEMHIPPIK</sequence>
<name>A0A8J6U1A8_9FIRM</name>
<reference evidence="1" key="1">
    <citation type="submission" date="2020-08" db="EMBL/GenBank/DDBJ databases">
        <title>Genome public.</title>
        <authorList>
            <person name="Liu C."/>
            <person name="Sun Q."/>
        </authorList>
    </citation>
    <scope>NUCLEOTIDE SEQUENCE</scope>
    <source>
        <strain evidence="1">NSJ-15</strain>
    </source>
</reference>